<dbReference type="EMBL" id="AWVF01000310">
    <property type="protein sequence ID" value="ERJ91461.1"/>
    <property type="molecule type" value="Genomic_DNA"/>
</dbReference>
<accession>U2JYT8</accession>
<dbReference type="Proteomes" id="UP000016662">
    <property type="component" value="Unassembled WGS sequence"/>
</dbReference>
<dbReference type="PATRIC" id="fig|411473.3.peg.2148"/>
<protein>
    <submittedName>
        <fullName evidence="1">Uncharacterized protein</fullName>
    </submittedName>
</protein>
<keyword evidence="2" id="KW-1185">Reference proteome</keyword>
<dbReference type="AlphaFoldDB" id="U2JYT8"/>
<proteinExistence type="predicted"/>
<organism evidence="1 2">
    <name type="scientific">Ruminococcus callidus ATCC 27760</name>
    <dbReference type="NCBI Taxonomy" id="411473"/>
    <lineage>
        <taxon>Bacteria</taxon>
        <taxon>Bacillati</taxon>
        <taxon>Bacillota</taxon>
        <taxon>Clostridia</taxon>
        <taxon>Eubacteriales</taxon>
        <taxon>Oscillospiraceae</taxon>
        <taxon>Ruminococcus</taxon>
    </lineage>
</organism>
<dbReference type="HOGENOM" id="CLU_202377_0_0_9"/>
<dbReference type="RefSeq" id="WP_021680742.1">
    <property type="nucleotide sequence ID" value="NZ_KI260303.1"/>
</dbReference>
<sequence length="68" mass="7843">MRIFQKRVKSQAIPDRFTAADIRMESSTCTGETVIGFYDAAEKRLCYAELVRNEADVAAFYRKYGVKR</sequence>
<evidence type="ECO:0000313" key="1">
    <source>
        <dbReference type="EMBL" id="ERJ91461.1"/>
    </source>
</evidence>
<evidence type="ECO:0000313" key="2">
    <source>
        <dbReference type="Proteomes" id="UP000016662"/>
    </source>
</evidence>
<dbReference type="OrthoDB" id="9799109at2"/>
<reference evidence="1 2" key="1">
    <citation type="submission" date="2013-07" db="EMBL/GenBank/DDBJ databases">
        <authorList>
            <person name="Weinstock G."/>
            <person name="Sodergren E."/>
            <person name="Wylie T."/>
            <person name="Fulton L."/>
            <person name="Fulton R."/>
            <person name="Fronick C."/>
            <person name="O'Laughlin M."/>
            <person name="Godfrey J."/>
            <person name="Miner T."/>
            <person name="Herter B."/>
            <person name="Appelbaum E."/>
            <person name="Cordes M."/>
            <person name="Lek S."/>
            <person name="Wollam A."/>
            <person name="Pepin K.H."/>
            <person name="Palsikar V.B."/>
            <person name="Mitreva M."/>
            <person name="Wilson R.K."/>
        </authorList>
    </citation>
    <scope>NUCLEOTIDE SEQUENCE [LARGE SCALE GENOMIC DNA]</scope>
    <source>
        <strain evidence="1 2">ATCC 27760</strain>
    </source>
</reference>
<dbReference type="eggNOG" id="ENOG502ZJN3">
    <property type="taxonomic scope" value="Bacteria"/>
</dbReference>
<name>U2JYT8_9FIRM</name>
<gene>
    <name evidence="1" type="ORF">RUMCAL_02570</name>
</gene>
<dbReference type="STRING" id="411473.RUMCAL_02570"/>
<comment type="caution">
    <text evidence="1">The sequence shown here is derived from an EMBL/GenBank/DDBJ whole genome shotgun (WGS) entry which is preliminary data.</text>
</comment>